<keyword evidence="5 7" id="KW-1133">Transmembrane helix</keyword>
<keyword evidence="2 7" id="KW-0813">Transport</keyword>
<protein>
    <submittedName>
        <fullName evidence="9">Phosphate-import permease protein PhnE</fullName>
    </submittedName>
</protein>
<feature type="transmembrane region" description="Helical" evidence="7">
    <location>
        <begin position="64"/>
        <end position="90"/>
    </location>
</feature>
<dbReference type="STRING" id="39480.EUAN_06510"/>
<dbReference type="Pfam" id="PF00528">
    <property type="entry name" value="BPD_transp_1"/>
    <property type="match status" value="1"/>
</dbReference>
<evidence type="ECO:0000256" key="5">
    <source>
        <dbReference type="ARBA" id="ARBA00022989"/>
    </source>
</evidence>
<evidence type="ECO:0000313" key="10">
    <source>
        <dbReference type="Proteomes" id="UP000180254"/>
    </source>
</evidence>
<dbReference type="CDD" id="cd06261">
    <property type="entry name" value="TM_PBP2"/>
    <property type="match status" value="1"/>
</dbReference>
<evidence type="ECO:0000256" key="7">
    <source>
        <dbReference type="RuleBase" id="RU363032"/>
    </source>
</evidence>
<evidence type="ECO:0000259" key="8">
    <source>
        <dbReference type="PROSITE" id="PS50928"/>
    </source>
</evidence>
<organism evidence="9 10">
    <name type="scientific">Andreesenia angusta</name>
    <dbReference type="NCBI Taxonomy" id="39480"/>
    <lineage>
        <taxon>Bacteria</taxon>
        <taxon>Bacillati</taxon>
        <taxon>Bacillota</taxon>
        <taxon>Tissierellia</taxon>
        <taxon>Tissierellales</taxon>
        <taxon>Gottschalkiaceae</taxon>
        <taxon>Andreesenia</taxon>
    </lineage>
</organism>
<feature type="domain" description="ABC transmembrane type-1" evidence="8">
    <location>
        <begin position="60"/>
        <end position="245"/>
    </location>
</feature>
<comment type="caution">
    <text evidence="9">The sequence shown here is derived from an EMBL/GenBank/DDBJ whole genome shotgun (WGS) entry which is preliminary data.</text>
</comment>
<dbReference type="Gene3D" id="1.10.3720.10">
    <property type="entry name" value="MetI-like"/>
    <property type="match status" value="1"/>
</dbReference>
<keyword evidence="3" id="KW-1003">Cell membrane</keyword>
<dbReference type="GO" id="GO:0005886">
    <property type="term" value="C:plasma membrane"/>
    <property type="evidence" value="ECO:0007669"/>
    <property type="project" value="UniProtKB-SubCell"/>
</dbReference>
<evidence type="ECO:0000256" key="3">
    <source>
        <dbReference type="ARBA" id="ARBA00022475"/>
    </source>
</evidence>
<reference evidence="9 10" key="1">
    <citation type="submission" date="2016-09" db="EMBL/GenBank/DDBJ databases">
        <title>Genome sequence of Eubacterium angustum.</title>
        <authorList>
            <person name="Poehlein A."/>
            <person name="Daniel R."/>
        </authorList>
    </citation>
    <scope>NUCLEOTIDE SEQUENCE [LARGE SCALE GENOMIC DNA]</scope>
    <source>
        <strain evidence="9 10">DSM 1989</strain>
    </source>
</reference>
<feature type="transmembrane region" description="Helical" evidence="7">
    <location>
        <begin position="111"/>
        <end position="137"/>
    </location>
</feature>
<proteinExistence type="inferred from homology"/>
<dbReference type="RefSeq" id="WP_071061648.1">
    <property type="nucleotide sequence ID" value="NZ_MKIE01000002.1"/>
</dbReference>
<dbReference type="EMBL" id="MKIE01000002">
    <property type="protein sequence ID" value="OHW62867.1"/>
    <property type="molecule type" value="Genomic_DNA"/>
</dbReference>
<evidence type="ECO:0000256" key="4">
    <source>
        <dbReference type="ARBA" id="ARBA00022692"/>
    </source>
</evidence>
<comment type="similarity">
    <text evidence="7">Belongs to the binding-protein-dependent transport system permease family.</text>
</comment>
<dbReference type="PROSITE" id="PS50928">
    <property type="entry name" value="ABC_TM1"/>
    <property type="match status" value="1"/>
</dbReference>
<name>A0A1S1V9R0_9FIRM</name>
<dbReference type="SUPFAM" id="SSF161098">
    <property type="entry name" value="MetI-like"/>
    <property type="match status" value="1"/>
</dbReference>
<dbReference type="AlphaFoldDB" id="A0A1S1V9R0"/>
<evidence type="ECO:0000313" key="9">
    <source>
        <dbReference type="EMBL" id="OHW62867.1"/>
    </source>
</evidence>
<dbReference type="PANTHER" id="PTHR30043">
    <property type="entry name" value="PHOSPHONATES TRANSPORT SYSTEM PERMEASE PROTEIN"/>
    <property type="match status" value="1"/>
</dbReference>
<keyword evidence="10" id="KW-1185">Reference proteome</keyword>
<dbReference type="Proteomes" id="UP000180254">
    <property type="component" value="Unassembled WGS sequence"/>
</dbReference>
<dbReference type="GO" id="GO:0055085">
    <property type="term" value="P:transmembrane transport"/>
    <property type="evidence" value="ECO:0007669"/>
    <property type="project" value="InterPro"/>
</dbReference>
<keyword evidence="4 7" id="KW-0812">Transmembrane</keyword>
<comment type="subcellular location">
    <subcellularLocation>
        <location evidence="1 7">Cell membrane</location>
        <topology evidence="1 7">Multi-pass membrane protein</topology>
    </subcellularLocation>
</comment>
<dbReference type="InterPro" id="IPR000515">
    <property type="entry name" value="MetI-like"/>
</dbReference>
<evidence type="ECO:0000256" key="2">
    <source>
        <dbReference type="ARBA" id="ARBA00022448"/>
    </source>
</evidence>
<sequence length="253" mass="27354">MKKLYLTIGIAFAVILSILSVDNSSGIMHSGGVVMLKSIALSFLSPEISVEILKTALDATLTTVVYAFAGMSISIVLGLVFGVISSEAIFQSKLRPVSKLFRAILGFMRAIHELIWAWFFVASIGLSPLSGVFALAIPYGGTLGRIYSDMLDDVPKAPVSNLNSGGGSRLQVLFYGYLPSASSSMISYTMYRLECAIRSSAILSFVGLGGIGYQIQMALHDLNFSRAWTYVFVLVLVVTALDAWSNSIRKRLI</sequence>
<dbReference type="PANTHER" id="PTHR30043:SF1">
    <property type="entry name" value="ABC TRANSPORT SYSTEM PERMEASE PROTEIN P69"/>
    <property type="match status" value="1"/>
</dbReference>
<gene>
    <name evidence="9" type="primary">phnE_1</name>
    <name evidence="9" type="ORF">EUAN_06510</name>
</gene>
<feature type="transmembrane region" description="Helical" evidence="7">
    <location>
        <begin position="195"/>
        <end position="215"/>
    </location>
</feature>
<feature type="transmembrane region" description="Helical" evidence="7">
    <location>
        <begin position="227"/>
        <end position="244"/>
    </location>
</feature>
<evidence type="ECO:0000256" key="6">
    <source>
        <dbReference type="ARBA" id="ARBA00023136"/>
    </source>
</evidence>
<dbReference type="InterPro" id="IPR035906">
    <property type="entry name" value="MetI-like_sf"/>
</dbReference>
<evidence type="ECO:0000256" key="1">
    <source>
        <dbReference type="ARBA" id="ARBA00004651"/>
    </source>
</evidence>
<accession>A0A1S1V9R0</accession>
<keyword evidence="6 7" id="KW-0472">Membrane</keyword>